<name>A0A174GX75_9CLOT</name>
<reference evidence="1 2" key="1">
    <citation type="submission" date="2015-09" db="EMBL/GenBank/DDBJ databases">
        <authorList>
            <consortium name="Pathogen Informatics"/>
        </authorList>
    </citation>
    <scope>NUCLEOTIDE SEQUENCE [LARGE SCALE GENOMIC DNA]</scope>
    <source>
        <strain evidence="1 2">2789STDY5834856</strain>
    </source>
</reference>
<dbReference type="RefSeq" id="WP_055266135.1">
    <property type="nucleotide sequence ID" value="NZ_CABIXQ010000012.1"/>
</dbReference>
<evidence type="ECO:0000313" key="1">
    <source>
        <dbReference type="EMBL" id="CUO65728.1"/>
    </source>
</evidence>
<protein>
    <submittedName>
        <fullName evidence="1">Uncharacterized protein</fullName>
    </submittedName>
</protein>
<organism evidence="1 2">
    <name type="scientific">Clostridium disporicum</name>
    <dbReference type="NCBI Taxonomy" id="84024"/>
    <lineage>
        <taxon>Bacteria</taxon>
        <taxon>Bacillati</taxon>
        <taxon>Bacillota</taxon>
        <taxon>Clostridia</taxon>
        <taxon>Eubacteriales</taxon>
        <taxon>Clostridiaceae</taxon>
        <taxon>Clostridium</taxon>
    </lineage>
</organism>
<sequence>MKKWNNPKLMILGVENTKEGVCDCGATIYRTPNNEHYCHRDNLWHRNNCTSLQQGHFQSGSNCPTGGNHEWAGQAHKSNCCCGTKVSNPS</sequence>
<evidence type="ECO:0000313" key="2">
    <source>
        <dbReference type="Proteomes" id="UP000095594"/>
    </source>
</evidence>
<proteinExistence type="predicted"/>
<dbReference type="AlphaFoldDB" id="A0A174GX75"/>
<dbReference type="EMBL" id="CYZX01000012">
    <property type="protein sequence ID" value="CUO65728.1"/>
    <property type="molecule type" value="Genomic_DNA"/>
</dbReference>
<dbReference type="Proteomes" id="UP000095594">
    <property type="component" value="Unassembled WGS sequence"/>
</dbReference>
<gene>
    <name evidence="1" type="ORF">ERS852471_01986</name>
</gene>
<accession>A0A174GX75</accession>